<comment type="similarity">
    <text evidence="1 6">Belongs to the universal ribosomal protein uL23 family.</text>
</comment>
<keyword evidence="5 6" id="KW-0687">Ribonucleoprotein</keyword>
<dbReference type="PANTHER" id="PTHR11620">
    <property type="entry name" value="60S RIBOSOMAL PROTEIN L23A"/>
    <property type="match status" value="1"/>
</dbReference>
<dbReference type="GO" id="GO:0006412">
    <property type="term" value="P:translation"/>
    <property type="evidence" value="ECO:0007669"/>
    <property type="project" value="UniProtKB-UniRule"/>
</dbReference>
<keyword evidence="3 6" id="KW-0694">RNA-binding</keyword>
<dbReference type="HAMAP" id="MF_01369_B">
    <property type="entry name" value="Ribosomal_uL23_B"/>
    <property type="match status" value="1"/>
</dbReference>
<dbReference type="GO" id="GO:0019843">
    <property type="term" value="F:rRNA binding"/>
    <property type="evidence" value="ECO:0007669"/>
    <property type="project" value="UniProtKB-UniRule"/>
</dbReference>
<dbReference type="GO" id="GO:0003735">
    <property type="term" value="F:structural constituent of ribosome"/>
    <property type="evidence" value="ECO:0007669"/>
    <property type="project" value="InterPro"/>
</dbReference>
<evidence type="ECO:0000256" key="3">
    <source>
        <dbReference type="ARBA" id="ARBA00022884"/>
    </source>
</evidence>
<proteinExistence type="inferred from homology"/>
<keyword evidence="4 6" id="KW-0689">Ribosomal protein</keyword>
<dbReference type="InterPro" id="IPR012678">
    <property type="entry name" value="Ribosomal_uL23/eL15/eS24_sf"/>
</dbReference>
<dbReference type="FunFam" id="3.30.70.330:FF:000001">
    <property type="entry name" value="50S ribosomal protein L23"/>
    <property type="match status" value="1"/>
</dbReference>
<keyword evidence="2 6" id="KW-0699">rRNA-binding</keyword>
<dbReference type="KEGG" id="mcad:Pan265_16270"/>
<comment type="subunit">
    <text evidence="6">Part of the 50S ribosomal subunit. Contacts protein L29, and trigger factor when it is bound to the ribosome.</text>
</comment>
<evidence type="ECO:0000256" key="5">
    <source>
        <dbReference type="ARBA" id="ARBA00023274"/>
    </source>
</evidence>
<evidence type="ECO:0000313" key="7">
    <source>
        <dbReference type="EMBL" id="QDU71774.1"/>
    </source>
</evidence>
<dbReference type="AlphaFoldDB" id="A0A518BXU1"/>
<sequence>MRDAIHIVKRPIVTEKANWESSERNRYSFEVAREARKPEIKAAIEELYDVKVVRVATQLRKGEVRRTRYGYAKRPDWKRATVQLEEGQRIELF</sequence>
<evidence type="ECO:0000256" key="4">
    <source>
        <dbReference type="ARBA" id="ARBA00022980"/>
    </source>
</evidence>
<protein>
    <recommendedName>
        <fullName evidence="6">Large ribosomal subunit protein uL23</fullName>
    </recommendedName>
</protein>
<evidence type="ECO:0000256" key="2">
    <source>
        <dbReference type="ARBA" id="ARBA00022730"/>
    </source>
</evidence>
<dbReference type="RefSeq" id="WP_145445975.1">
    <property type="nucleotide sequence ID" value="NZ_CP036280.1"/>
</dbReference>
<gene>
    <name evidence="6 7" type="primary">rplW</name>
    <name evidence="7" type="ORF">Pan265_16270</name>
</gene>
<reference evidence="7 8" key="1">
    <citation type="submission" date="2019-02" db="EMBL/GenBank/DDBJ databases">
        <title>Deep-cultivation of Planctomycetes and their phenomic and genomic characterization uncovers novel biology.</title>
        <authorList>
            <person name="Wiegand S."/>
            <person name="Jogler M."/>
            <person name="Boedeker C."/>
            <person name="Pinto D."/>
            <person name="Vollmers J."/>
            <person name="Rivas-Marin E."/>
            <person name="Kohn T."/>
            <person name="Peeters S.H."/>
            <person name="Heuer A."/>
            <person name="Rast P."/>
            <person name="Oberbeckmann S."/>
            <person name="Bunk B."/>
            <person name="Jeske O."/>
            <person name="Meyerdierks A."/>
            <person name="Storesund J.E."/>
            <person name="Kallscheuer N."/>
            <person name="Luecker S."/>
            <person name="Lage O.M."/>
            <person name="Pohl T."/>
            <person name="Merkel B.J."/>
            <person name="Hornburger P."/>
            <person name="Mueller R.-W."/>
            <person name="Bruemmer F."/>
            <person name="Labrenz M."/>
            <person name="Spormann A.M."/>
            <person name="Op den Camp H."/>
            <person name="Overmann J."/>
            <person name="Amann R."/>
            <person name="Jetten M.S.M."/>
            <person name="Mascher T."/>
            <person name="Medema M.H."/>
            <person name="Devos D.P."/>
            <person name="Kaster A.-K."/>
            <person name="Ovreas L."/>
            <person name="Rohde M."/>
            <person name="Galperin M.Y."/>
            <person name="Jogler C."/>
        </authorList>
    </citation>
    <scope>NUCLEOTIDE SEQUENCE [LARGE SCALE GENOMIC DNA]</scope>
    <source>
        <strain evidence="7 8">Pan265</strain>
    </source>
</reference>
<dbReference type="InterPro" id="IPR013025">
    <property type="entry name" value="Ribosomal_uL23-like"/>
</dbReference>
<dbReference type="OrthoDB" id="9793353at2"/>
<dbReference type="GO" id="GO:1990904">
    <property type="term" value="C:ribonucleoprotein complex"/>
    <property type="evidence" value="ECO:0007669"/>
    <property type="project" value="UniProtKB-KW"/>
</dbReference>
<dbReference type="Proteomes" id="UP000320386">
    <property type="component" value="Chromosome"/>
</dbReference>
<keyword evidence="8" id="KW-1185">Reference proteome</keyword>
<dbReference type="InterPro" id="IPR012677">
    <property type="entry name" value="Nucleotide-bd_a/b_plait_sf"/>
</dbReference>
<name>A0A518BXU1_9BACT</name>
<evidence type="ECO:0000313" key="8">
    <source>
        <dbReference type="Proteomes" id="UP000320386"/>
    </source>
</evidence>
<dbReference type="GO" id="GO:0005840">
    <property type="term" value="C:ribosome"/>
    <property type="evidence" value="ECO:0007669"/>
    <property type="project" value="UniProtKB-KW"/>
</dbReference>
<evidence type="ECO:0000256" key="1">
    <source>
        <dbReference type="ARBA" id="ARBA00006700"/>
    </source>
</evidence>
<dbReference type="Gene3D" id="3.30.70.330">
    <property type="match status" value="1"/>
</dbReference>
<evidence type="ECO:0000256" key="6">
    <source>
        <dbReference type="HAMAP-Rule" id="MF_01369"/>
    </source>
</evidence>
<dbReference type="NCBIfam" id="NF004363">
    <property type="entry name" value="PRK05738.2-4"/>
    <property type="match status" value="1"/>
</dbReference>
<accession>A0A518BXU1</accession>
<dbReference type="EMBL" id="CP036280">
    <property type="protein sequence ID" value="QDU71774.1"/>
    <property type="molecule type" value="Genomic_DNA"/>
</dbReference>
<dbReference type="Pfam" id="PF00276">
    <property type="entry name" value="Ribosomal_L23"/>
    <property type="match status" value="1"/>
</dbReference>
<comment type="function">
    <text evidence="6">One of the early assembly proteins it binds 23S rRNA. One of the proteins that surrounds the polypeptide exit tunnel on the outside of the ribosome. Forms the main docking site for trigger factor binding to the ribosome.</text>
</comment>
<dbReference type="SUPFAM" id="SSF54189">
    <property type="entry name" value="Ribosomal proteins S24e, L23 and L15e"/>
    <property type="match status" value="1"/>
</dbReference>
<organism evidence="7 8">
    <name type="scientific">Mucisphaera calidilacus</name>
    <dbReference type="NCBI Taxonomy" id="2527982"/>
    <lineage>
        <taxon>Bacteria</taxon>
        <taxon>Pseudomonadati</taxon>
        <taxon>Planctomycetota</taxon>
        <taxon>Phycisphaerae</taxon>
        <taxon>Phycisphaerales</taxon>
        <taxon>Phycisphaeraceae</taxon>
        <taxon>Mucisphaera</taxon>
    </lineage>
</organism>